<organism evidence="5 6">
    <name type="scientific">Shinella fusca</name>
    <dbReference type="NCBI Taxonomy" id="544480"/>
    <lineage>
        <taxon>Bacteria</taxon>
        <taxon>Pseudomonadati</taxon>
        <taxon>Pseudomonadota</taxon>
        <taxon>Alphaproteobacteria</taxon>
        <taxon>Hyphomicrobiales</taxon>
        <taxon>Rhizobiaceae</taxon>
        <taxon>Shinella</taxon>
    </lineage>
</organism>
<gene>
    <name evidence="5" type="ORF">HNQ66_002460</name>
</gene>
<dbReference type="GO" id="GO:0005524">
    <property type="term" value="F:ATP binding"/>
    <property type="evidence" value="ECO:0007669"/>
    <property type="project" value="UniProtKB-KW"/>
</dbReference>
<accession>A0A7W7YVB9</accession>
<comment type="similarity">
    <text evidence="1 4">Belongs to the 5-formyltetrahydrofolate cyclo-ligase family.</text>
</comment>
<evidence type="ECO:0000256" key="4">
    <source>
        <dbReference type="RuleBase" id="RU361279"/>
    </source>
</evidence>
<dbReference type="RefSeq" id="WP_184144437.1">
    <property type="nucleotide sequence ID" value="NZ_JACHIK010000007.1"/>
</dbReference>
<dbReference type="Proteomes" id="UP000535406">
    <property type="component" value="Unassembled WGS sequence"/>
</dbReference>
<dbReference type="InterPro" id="IPR037171">
    <property type="entry name" value="NagB/RpiA_transferase-like"/>
</dbReference>
<dbReference type="EC" id="6.3.3.2" evidence="4"/>
<evidence type="ECO:0000313" key="5">
    <source>
        <dbReference type="EMBL" id="MBB5043059.1"/>
    </source>
</evidence>
<dbReference type="PANTHER" id="PTHR23407">
    <property type="entry name" value="ATPASE INHIBITOR/5-FORMYLTETRAHYDROFOLATE CYCLO-LIGASE"/>
    <property type="match status" value="1"/>
</dbReference>
<evidence type="ECO:0000256" key="3">
    <source>
        <dbReference type="ARBA" id="ARBA00022840"/>
    </source>
</evidence>
<dbReference type="GO" id="GO:0035999">
    <property type="term" value="P:tetrahydrofolate interconversion"/>
    <property type="evidence" value="ECO:0007669"/>
    <property type="project" value="TreeGrafter"/>
</dbReference>
<comment type="cofactor">
    <cofactor evidence="4">
        <name>Mg(2+)</name>
        <dbReference type="ChEBI" id="CHEBI:18420"/>
    </cofactor>
</comment>
<dbReference type="GO" id="GO:0030272">
    <property type="term" value="F:5-formyltetrahydrofolate cyclo-ligase activity"/>
    <property type="evidence" value="ECO:0007669"/>
    <property type="project" value="UniProtKB-EC"/>
</dbReference>
<keyword evidence="4" id="KW-0479">Metal-binding</keyword>
<protein>
    <recommendedName>
        <fullName evidence="4">5-formyltetrahydrofolate cyclo-ligase</fullName>
        <ecNumber evidence="4">6.3.3.2</ecNumber>
    </recommendedName>
</protein>
<dbReference type="InterPro" id="IPR024185">
    <property type="entry name" value="FTHF_cligase-like_sf"/>
</dbReference>
<sequence>MDDDDDRPATFASPACFLHEIDPAYAGLPGPLDLQAWRDVNRWRKSERERLLAERLAIPAEVRAGHGEAIAARVLAEIGDVEGRIVSAYWPFRGEPDFRPFMEEVARRGGRTALPVVVEKGRPLEFHLWQAGEALSRGVWNIPVPAAANPCRPDIVIAPVVGYDPAGYRLGYGGGFFDRTLAAMAERPRVIGIGYRSARVSTIYPQLHDVPMDMIVTEACTVRPQDSTVRALT</sequence>
<evidence type="ECO:0000313" key="6">
    <source>
        <dbReference type="Proteomes" id="UP000535406"/>
    </source>
</evidence>
<dbReference type="GO" id="GO:0046872">
    <property type="term" value="F:metal ion binding"/>
    <property type="evidence" value="ECO:0007669"/>
    <property type="project" value="UniProtKB-KW"/>
</dbReference>
<evidence type="ECO:0000256" key="1">
    <source>
        <dbReference type="ARBA" id="ARBA00010638"/>
    </source>
</evidence>
<dbReference type="Gene3D" id="3.40.50.10420">
    <property type="entry name" value="NagB/RpiA/CoA transferase-like"/>
    <property type="match status" value="1"/>
</dbReference>
<dbReference type="NCBIfam" id="TIGR02727">
    <property type="entry name" value="MTHFS_bact"/>
    <property type="match status" value="1"/>
</dbReference>
<dbReference type="InterPro" id="IPR002698">
    <property type="entry name" value="FTHF_cligase"/>
</dbReference>
<dbReference type="EMBL" id="JACHIK010000007">
    <property type="protein sequence ID" value="MBB5043059.1"/>
    <property type="molecule type" value="Genomic_DNA"/>
</dbReference>
<evidence type="ECO:0000256" key="2">
    <source>
        <dbReference type="ARBA" id="ARBA00022741"/>
    </source>
</evidence>
<dbReference type="AlphaFoldDB" id="A0A7W7YVB9"/>
<reference evidence="5 6" key="1">
    <citation type="submission" date="2020-08" db="EMBL/GenBank/DDBJ databases">
        <title>Genomic Encyclopedia of Type Strains, Phase IV (KMG-IV): sequencing the most valuable type-strain genomes for metagenomic binning, comparative biology and taxonomic classification.</title>
        <authorList>
            <person name="Goeker M."/>
        </authorList>
    </citation>
    <scope>NUCLEOTIDE SEQUENCE [LARGE SCALE GENOMIC DNA]</scope>
    <source>
        <strain evidence="5 6">DSM 21319</strain>
    </source>
</reference>
<proteinExistence type="inferred from homology"/>
<keyword evidence="2 4" id="KW-0547">Nucleotide-binding</keyword>
<dbReference type="GO" id="GO:0009396">
    <property type="term" value="P:folic acid-containing compound biosynthetic process"/>
    <property type="evidence" value="ECO:0007669"/>
    <property type="project" value="TreeGrafter"/>
</dbReference>
<keyword evidence="4" id="KW-0460">Magnesium</keyword>
<keyword evidence="6" id="KW-1185">Reference proteome</keyword>
<name>A0A7W7YVB9_9HYPH</name>
<dbReference type="Pfam" id="PF01812">
    <property type="entry name" value="5-FTHF_cyc-lig"/>
    <property type="match status" value="1"/>
</dbReference>
<dbReference type="SUPFAM" id="SSF100950">
    <property type="entry name" value="NagB/RpiA/CoA transferase-like"/>
    <property type="match status" value="1"/>
</dbReference>
<comment type="catalytic activity">
    <reaction evidence="4">
        <text>(6S)-5-formyl-5,6,7,8-tetrahydrofolate + ATP = (6R)-5,10-methenyltetrahydrofolate + ADP + phosphate</text>
        <dbReference type="Rhea" id="RHEA:10488"/>
        <dbReference type="ChEBI" id="CHEBI:30616"/>
        <dbReference type="ChEBI" id="CHEBI:43474"/>
        <dbReference type="ChEBI" id="CHEBI:57455"/>
        <dbReference type="ChEBI" id="CHEBI:57457"/>
        <dbReference type="ChEBI" id="CHEBI:456216"/>
        <dbReference type="EC" id="6.3.3.2"/>
    </reaction>
</comment>
<keyword evidence="3 4" id="KW-0067">ATP-binding</keyword>
<dbReference type="PANTHER" id="PTHR23407:SF1">
    <property type="entry name" value="5-FORMYLTETRAHYDROFOLATE CYCLO-LIGASE"/>
    <property type="match status" value="1"/>
</dbReference>
<comment type="caution">
    <text evidence="5">The sequence shown here is derived from an EMBL/GenBank/DDBJ whole genome shotgun (WGS) entry which is preliminary data.</text>
</comment>